<dbReference type="PANTHER" id="PTHR31066:SF100">
    <property type="entry name" value="PB1 DOMAIN-CONTAINING PROTEIN"/>
    <property type="match status" value="1"/>
</dbReference>
<reference evidence="2 3" key="1">
    <citation type="journal article" date="2023" name="Plants (Basel)">
        <title>Bridging the Gap: Combining Genomics and Transcriptomics Approaches to Understand Stylosanthes scabra, an Orphan Legume from the Brazilian Caatinga.</title>
        <authorList>
            <person name="Ferreira-Neto J.R.C."/>
            <person name="da Silva M.D."/>
            <person name="Binneck E."/>
            <person name="de Melo N.F."/>
            <person name="da Silva R.H."/>
            <person name="de Melo A.L.T.M."/>
            <person name="Pandolfi V."/>
            <person name="Bustamante F.O."/>
            <person name="Brasileiro-Vidal A.C."/>
            <person name="Benko-Iseppon A.M."/>
        </authorList>
    </citation>
    <scope>NUCLEOTIDE SEQUENCE [LARGE SCALE GENOMIC DNA]</scope>
    <source>
        <tissue evidence="2">Leaves</tissue>
    </source>
</reference>
<dbReference type="InterPro" id="IPR035897">
    <property type="entry name" value="Toll_tir_struct_dom_sf"/>
</dbReference>
<dbReference type="SUPFAM" id="SSF54277">
    <property type="entry name" value="CAD &amp; PB1 domains"/>
    <property type="match status" value="1"/>
</dbReference>
<dbReference type="InterPro" id="IPR000270">
    <property type="entry name" value="PB1_dom"/>
</dbReference>
<evidence type="ECO:0000313" key="2">
    <source>
        <dbReference type="EMBL" id="MED6208486.1"/>
    </source>
</evidence>
<proteinExistence type="predicted"/>
<accession>A0ABU6YEZ9</accession>
<name>A0ABU6YEZ9_9FABA</name>
<dbReference type="InterPro" id="IPR053198">
    <property type="entry name" value="Gynoecium_Dev_Regulator"/>
</dbReference>
<dbReference type="SUPFAM" id="SSF52200">
    <property type="entry name" value="Toll/Interleukin receptor TIR domain"/>
    <property type="match status" value="1"/>
</dbReference>
<keyword evidence="3" id="KW-1185">Reference proteome</keyword>
<feature type="domain" description="PB1" evidence="1">
    <location>
        <begin position="20"/>
        <end position="113"/>
    </location>
</feature>
<dbReference type="Proteomes" id="UP001341840">
    <property type="component" value="Unassembled WGS sequence"/>
</dbReference>
<dbReference type="EMBL" id="JASCZI010241933">
    <property type="protein sequence ID" value="MED6208486.1"/>
    <property type="molecule type" value="Genomic_DNA"/>
</dbReference>
<dbReference type="Pfam" id="PF00564">
    <property type="entry name" value="PB1"/>
    <property type="match status" value="1"/>
</dbReference>
<dbReference type="Gene3D" id="3.40.50.10140">
    <property type="entry name" value="Toll/interleukin-1 receptor homology (TIR) domain"/>
    <property type="match status" value="1"/>
</dbReference>
<comment type="caution">
    <text evidence="2">The sequence shown here is derived from an EMBL/GenBank/DDBJ whole genome shotgun (WGS) entry which is preliminary data.</text>
</comment>
<sequence>MEIHEAKFLCSYGGKIEPIGRGNKLTYVGGINKMLYVDRRISFKDMVAEVSGLFDDAANGDNFFKYQLPGGDGLHSLVSVTNDDELLNMMLKFDQLYRVSPRHARMRLFLFRNQRPLDSVDRLSSNFGKNDVFISSRGDGTLDEALNQNQIKTFVDDELRKGDCILASLTRAIENSLYLL</sequence>
<evidence type="ECO:0000259" key="1">
    <source>
        <dbReference type="SMART" id="SM00666"/>
    </source>
</evidence>
<evidence type="ECO:0000313" key="3">
    <source>
        <dbReference type="Proteomes" id="UP001341840"/>
    </source>
</evidence>
<dbReference type="SMART" id="SM00666">
    <property type="entry name" value="PB1"/>
    <property type="match status" value="1"/>
</dbReference>
<dbReference type="PANTHER" id="PTHR31066">
    <property type="entry name" value="OS05G0427100 PROTEIN-RELATED"/>
    <property type="match status" value="1"/>
</dbReference>
<protein>
    <recommendedName>
        <fullName evidence="1">PB1 domain-containing protein</fullName>
    </recommendedName>
</protein>
<organism evidence="2 3">
    <name type="scientific">Stylosanthes scabra</name>
    <dbReference type="NCBI Taxonomy" id="79078"/>
    <lineage>
        <taxon>Eukaryota</taxon>
        <taxon>Viridiplantae</taxon>
        <taxon>Streptophyta</taxon>
        <taxon>Embryophyta</taxon>
        <taxon>Tracheophyta</taxon>
        <taxon>Spermatophyta</taxon>
        <taxon>Magnoliopsida</taxon>
        <taxon>eudicotyledons</taxon>
        <taxon>Gunneridae</taxon>
        <taxon>Pentapetalae</taxon>
        <taxon>rosids</taxon>
        <taxon>fabids</taxon>
        <taxon>Fabales</taxon>
        <taxon>Fabaceae</taxon>
        <taxon>Papilionoideae</taxon>
        <taxon>50 kb inversion clade</taxon>
        <taxon>dalbergioids sensu lato</taxon>
        <taxon>Dalbergieae</taxon>
        <taxon>Pterocarpus clade</taxon>
        <taxon>Stylosanthes</taxon>
    </lineage>
</organism>
<gene>
    <name evidence="2" type="ORF">PIB30_045491</name>
</gene>